<dbReference type="AlphaFoldDB" id="A0A7J7MP95"/>
<dbReference type="InterPro" id="IPR000823">
    <property type="entry name" value="Peroxidase_pln"/>
</dbReference>
<keyword evidence="18" id="KW-0964">Secreted</keyword>
<keyword evidence="8 18" id="KW-0560">Oxidoreductase</keyword>
<dbReference type="PRINTS" id="PR00458">
    <property type="entry name" value="PEROXIDASE"/>
</dbReference>
<feature type="disulfide bond" evidence="17">
    <location>
        <begin position="35"/>
        <end position="115"/>
    </location>
</feature>
<dbReference type="PROSITE" id="PS50873">
    <property type="entry name" value="PEROXIDASE_4"/>
    <property type="match status" value="1"/>
</dbReference>
<keyword evidence="12 18" id="KW-0376">Hydrogen peroxide</keyword>
<dbReference type="GO" id="GO:0006979">
    <property type="term" value="P:response to oxidative stress"/>
    <property type="evidence" value="ECO:0007669"/>
    <property type="project" value="UniProtKB-UniRule"/>
</dbReference>
<keyword evidence="6 15" id="KW-0479">Metal-binding</keyword>
<dbReference type="OrthoDB" id="2113341at2759"/>
<keyword evidence="5 18" id="KW-0349">Heme</keyword>
<keyword evidence="18" id="KW-0732">Signal</keyword>
<dbReference type="Gene3D" id="1.10.520.10">
    <property type="match status" value="1"/>
</dbReference>
<evidence type="ECO:0000256" key="7">
    <source>
        <dbReference type="ARBA" id="ARBA00022837"/>
    </source>
</evidence>
<evidence type="ECO:0000256" key="5">
    <source>
        <dbReference type="ARBA" id="ARBA00022617"/>
    </source>
</evidence>
<feature type="binding site" evidence="15">
    <location>
        <position position="257"/>
    </location>
    <ligand>
        <name>Ca(2+)</name>
        <dbReference type="ChEBI" id="CHEBI:29108"/>
        <label>2</label>
    </ligand>
</feature>
<feature type="disulfide bond" evidence="17">
    <location>
        <begin position="68"/>
        <end position="73"/>
    </location>
</feature>
<dbReference type="SUPFAM" id="SSF48113">
    <property type="entry name" value="Heme-dependent peroxidases"/>
    <property type="match status" value="1"/>
</dbReference>
<dbReference type="CDD" id="cd00693">
    <property type="entry name" value="secretory_peroxidase"/>
    <property type="match status" value="1"/>
</dbReference>
<evidence type="ECO:0000256" key="3">
    <source>
        <dbReference type="ARBA" id="ARBA00012313"/>
    </source>
</evidence>
<feature type="site" description="Transition state stabilizer" evidence="16">
    <location>
        <position position="62"/>
    </location>
</feature>
<feature type="chain" id="PRO_5029945528" description="Peroxidase" evidence="18">
    <location>
        <begin position="22"/>
        <end position="329"/>
    </location>
</feature>
<comment type="cofactor">
    <cofactor evidence="15 18">
        <name>heme b</name>
        <dbReference type="ChEBI" id="CHEBI:60344"/>
    </cofactor>
    <text evidence="15 18">Binds 1 heme b (iron(II)-protoporphyrin IX) group per subunit.</text>
</comment>
<feature type="domain" description="Plant heme peroxidase family profile" evidence="19">
    <location>
        <begin position="25"/>
        <end position="329"/>
    </location>
</feature>
<comment type="function">
    <text evidence="18">Removal of H(2)O(2), oxidation of toxic reductants, biosynthesis and degradation of lignin, suberization, auxin catabolism, response to environmental stresses such as wounding, pathogen attack and oxidative stress.</text>
</comment>
<feature type="binding site" evidence="15">
    <location>
        <position position="252"/>
    </location>
    <ligand>
        <name>Ca(2+)</name>
        <dbReference type="ChEBI" id="CHEBI:29108"/>
        <label>2</label>
    </ligand>
</feature>
<feature type="binding site" evidence="15">
    <location>
        <position position="67"/>
    </location>
    <ligand>
        <name>Ca(2+)</name>
        <dbReference type="ChEBI" id="CHEBI:29108"/>
        <label>1</label>
    </ligand>
</feature>
<comment type="catalytic activity">
    <reaction evidence="1 18">
        <text>2 a phenolic donor + H2O2 = 2 a phenolic radical donor + 2 H2O</text>
        <dbReference type="Rhea" id="RHEA:56136"/>
        <dbReference type="ChEBI" id="CHEBI:15377"/>
        <dbReference type="ChEBI" id="CHEBI:16240"/>
        <dbReference type="ChEBI" id="CHEBI:139520"/>
        <dbReference type="ChEBI" id="CHEBI:139521"/>
        <dbReference type="EC" id="1.11.1.7"/>
    </reaction>
</comment>
<dbReference type="FunFam" id="1.10.420.10:FF:000001">
    <property type="entry name" value="Peroxidase"/>
    <property type="match status" value="1"/>
</dbReference>
<evidence type="ECO:0000256" key="15">
    <source>
        <dbReference type="PIRSR" id="PIRSR600823-3"/>
    </source>
</evidence>
<dbReference type="GO" id="GO:0042744">
    <property type="term" value="P:hydrogen peroxide catabolic process"/>
    <property type="evidence" value="ECO:0007669"/>
    <property type="project" value="UniProtKB-KW"/>
</dbReference>
<dbReference type="PANTHER" id="PTHR31517:SF84">
    <property type="entry name" value="PEROXIDASE"/>
    <property type="match status" value="1"/>
</dbReference>
<keyword evidence="10 17" id="KW-1015">Disulfide bond</keyword>
<dbReference type="InterPro" id="IPR019794">
    <property type="entry name" value="Peroxidases_AS"/>
</dbReference>
<organism evidence="20 21">
    <name type="scientific">Kingdonia uniflora</name>
    <dbReference type="NCBI Taxonomy" id="39325"/>
    <lineage>
        <taxon>Eukaryota</taxon>
        <taxon>Viridiplantae</taxon>
        <taxon>Streptophyta</taxon>
        <taxon>Embryophyta</taxon>
        <taxon>Tracheophyta</taxon>
        <taxon>Spermatophyta</taxon>
        <taxon>Magnoliopsida</taxon>
        <taxon>Ranunculales</taxon>
        <taxon>Circaeasteraceae</taxon>
        <taxon>Kingdonia</taxon>
    </lineage>
</organism>
<name>A0A7J7MP95_9MAGN</name>
<keyword evidence="11" id="KW-0325">Glycoprotein</keyword>
<feature type="binding site" evidence="15">
    <location>
        <position position="74"/>
    </location>
    <ligand>
        <name>Ca(2+)</name>
        <dbReference type="ChEBI" id="CHEBI:29108"/>
        <label>1</label>
    </ligand>
</feature>
<feature type="binding site" evidence="15">
    <location>
        <position position="76"/>
    </location>
    <ligand>
        <name>Ca(2+)</name>
        <dbReference type="ChEBI" id="CHEBI:29108"/>
        <label>1</label>
    </ligand>
</feature>
<dbReference type="PROSITE" id="PS00436">
    <property type="entry name" value="PEROXIDASE_2"/>
    <property type="match status" value="1"/>
</dbReference>
<evidence type="ECO:0000256" key="8">
    <source>
        <dbReference type="ARBA" id="ARBA00023002"/>
    </source>
</evidence>
<feature type="binding site" evidence="15">
    <location>
        <position position="70"/>
    </location>
    <ligand>
        <name>Ca(2+)</name>
        <dbReference type="ChEBI" id="CHEBI:29108"/>
        <label>1</label>
    </ligand>
</feature>
<comment type="cofactor">
    <cofactor evidence="15 18">
        <name>Ca(2+)</name>
        <dbReference type="ChEBI" id="CHEBI:29108"/>
    </cofactor>
    <text evidence="15 18">Binds 2 calcium ions per subunit.</text>
</comment>
<dbReference type="FunFam" id="1.10.520.10:FF:000001">
    <property type="entry name" value="Peroxidase"/>
    <property type="match status" value="1"/>
</dbReference>
<dbReference type="InterPro" id="IPR033905">
    <property type="entry name" value="Secretory_peroxidase"/>
</dbReference>
<protein>
    <recommendedName>
        <fullName evidence="3 18">Peroxidase</fullName>
        <ecNumber evidence="3 18">1.11.1.7</ecNumber>
    </recommendedName>
</protein>
<sequence length="329" mass="36383">MTMFLSYLSIFLAILTPTTFAFVAPLKVGYYNSTCPSAESIVRKTVNKAVRSNPEIAAGLIRLQFHDCFVQGCDGSVLLDSTPGNPSEKEDRANKNSLKGFDVIDRIKVKLEAHCPQTVSCADILAFAARDSTYAVGGFSYDVQSGRRDCLVSRNYFVGANLPFPVFNFQKLLDNFARKGMSLLELVALSGAHSIGTSRCFFIAIRLYTFNVTHPTDPSIDPEYAAYLKTKCPPSTITKNTARPFENLDAVTPNRLDVQFYKNLMENKGILITDQTLMSNSKAAKIVENYAGNRTGWEEDFAAAMVHMGTIDVLTGKRGQIRKMCNVMN</sequence>
<evidence type="ECO:0000256" key="4">
    <source>
        <dbReference type="ARBA" id="ARBA00022559"/>
    </source>
</evidence>
<dbReference type="Gene3D" id="1.10.420.10">
    <property type="entry name" value="Peroxidase, domain 2"/>
    <property type="match status" value="1"/>
</dbReference>
<evidence type="ECO:0000256" key="17">
    <source>
        <dbReference type="PIRSR" id="PIRSR600823-5"/>
    </source>
</evidence>
<evidence type="ECO:0000256" key="1">
    <source>
        <dbReference type="ARBA" id="ARBA00000189"/>
    </source>
</evidence>
<feature type="binding site" evidence="15">
    <location>
        <position position="249"/>
    </location>
    <ligand>
        <name>Ca(2+)</name>
        <dbReference type="ChEBI" id="CHEBI:29108"/>
        <label>2</label>
    </ligand>
</feature>
<comment type="caution">
    <text evidence="20">The sequence shown here is derived from an EMBL/GenBank/DDBJ whole genome shotgun (WGS) entry which is preliminary data.</text>
</comment>
<comment type="similarity">
    <text evidence="2">Belongs to the peroxidase family. Ascorbate peroxidase subfamily.</text>
</comment>
<evidence type="ECO:0000256" key="13">
    <source>
        <dbReference type="PIRSR" id="PIRSR600823-1"/>
    </source>
</evidence>
<keyword evidence="7 15" id="KW-0106">Calcium</keyword>
<evidence type="ECO:0000256" key="11">
    <source>
        <dbReference type="ARBA" id="ARBA00023180"/>
    </source>
</evidence>
<dbReference type="GO" id="GO:0046872">
    <property type="term" value="F:metal ion binding"/>
    <property type="evidence" value="ECO:0007669"/>
    <property type="project" value="UniProtKB-UniRule"/>
</dbReference>
<reference evidence="20 21" key="1">
    <citation type="journal article" date="2020" name="IScience">
        <title>Genome Sequencing of the Endangered Kingdonia uniflora (Circaeasteraceae, Ranunculales) Reveals Potential Mechanisms of Evolutionary Specialization.</title>
        <authorList>
            <person name="Sun Y."/>
            <person name="Deng T."/>
            <person name="Zhang A."/>
            <person name="Moore M.J."/>
            <person name="Landis J.B."/>
            <person name="Lin N."/>
            <person name="Zhang H."/>
            <person name="Zhang X."/>
            <person name="Huang J."/>
            <person name="Zhang X."/>
            <person name="Sun H."/>
            <person name="Wang H."/>
        </authorList>
    </citation>
    <scope>NUCLEOTIDE SEQUENCE [LARGE SCALE GENOMIC DNA]</scope>
    <source>
        <strain evidence="20">TB1705</strain>
        <tissue evidence="20">Leaf</tissue>
    </source>
</reference>
<evidence type="ECO:0000256" key="14">
    <source>
        <dbReference type="PIRSR" id="PIRSR600823-2"/>
    </source>
</evidence>
<dbReference type="PRINTS" id="PR00461">
    <property type="entry name" value="PLPEROXIDASE"/>
</dbReference>
<evidence type="ECO:0000313" key="20">
    <source>
        <dbReference type="EMBL" id="KAF6156528.1"/>
    </source>
</evidence>
<dbReference type="EC" id="1.11.1.7" evidence="3 18"/>
<keyword evidence="21" id="KW-1185">Reference proteome</keyword>
<feature type="binding site" evidence="14">
    <location>
        <position position="163"/>
    </location>
    <ligand>
        <name>substrate</name>
    </ligand>
</feature>
<dbReference type="GO" id="GO:0020037">
    <property type="term" value="F:heme binding"/>
    <property type="evidence" value="ECO:0007669"/>
    <property type="project" value="UniProtKB-UniRule"/>
</dbReference>
<evidence type="ECO:0000256" key="10">
    <source>
        <dbReference type="ARBA" id="ARBA00023157"/>
    </source>
</evidence>
<accession>A0A7J7MP95</accession>
<dbReference type="GO" id="GO:0005576">
    <property type="term" value="C:extracellular region"/>
    <property type="evidence" value="ECO:0007669"/>
    <property type="project" value="UniProtKB-SubCell"/>
</dbReference>
<dbReference type="Pfam" id="PF00141">
    <property type="entry name" value="peroxidase"/>
    <property type="match status" value="1"/>
</dbReference>
<feature type="signal peptide" evidence="18">
    <location>
        <begin position="1"/>
        <end position="21"/>
    </location>
</feature>
<feature type="binding site" description="axial binding residue" evidence="15">
    <location>
        <position position="193"/>
    </location>
    <ligand>
        <name>heme b</name>
        <dbReference type="ChEBI" id="CHEBI:60344"/>
    </ligand>
    <ligandPart>
        <name>Fe</name>
        <dbReference type="ChEBI" id="CHEBI:18248"/>
    </ligandPart>
</feature>
<gene>
    <name evidence="20" type="ORF">GIB67_011329</name>
</gene>
<dbReference type="InterPro" id="IPR010255">
    <property type="entry name" value="Haem_peroxidase_sf"/>
</dbReference>
<feature type="active site" description="Proton acceptor" evidence="13">
    <location>
        <position position="66"/>
    </location>
</feature>
<feature type="disulfide bond" evidence="17">
    <location>
        <begin position="200"/>
        <end position="232"/>
    </location>
</feature>
<feature type="binding site" evidence="15">
    <location>
        <position position="88"/>
    </location>
    <ligand>
        <name>Ca(2+)</name>
        <dbReference type="ChEBI" id="CHEBI:29108"/>
        <label>1</label>
    </ligand>
</feature>
<dbReference type="GO" id="GO:0140825">
    <property type="term" value="F:lactoperoxidase activity"/>
    <property type="evidence" value="ECO:0007669"/>
    <property type="project" value="UniProtKB-EC"/>
</dbReference>
<dbReference type="Proteomes" id="UP000541444">
    <property type="component" value="Unassembled WGS sequence"/>
</dbReference>
<dbReference type="PANTHER" id="PTHR31517">
    <property type="match status" value="1"/>
</dbReference>
<evidence type="ECO:0000256" key="9">
    <source>
        <dbReference type="ARBA" id="ARBA00023004"/>
    </source>
</evidence>
<evidence type="ECO:0000256" key="12">
    <source>
        <dbReference type="ARBA" id="ARBA00023324"/>
    </source>
</evidence>
<comment type="subcellular location">
    <subcellularLocation>
        <location evidence="18">Secreted</location>
    </subcellularLocation>
</comment>
<evidence type="ECO:0000256" key="18">
    <source>
        <dbReference type="RuleBase" id="RU362060"/>
    </source>
</evidence>
<dbReference type="PROSITE" id="PS00435">
    <property type="entry name" value="PEROXIDASE_1"/>
    <property type="match status" value="1"/>
</dbReference>
<comment type="similarity">
    <text evidence="18">Belongs to the peroxidase family. Classical plant (class III) peroxidase subfamily.</text>
</comment>
<proteinExistence type="inferred from homology"/>
<evidence type="ECO:0000313" key="21">
    <source>
        <dbReference type="Proteomes" id="UP000541444"/>
    </source>
</evidence>
<dbReference type="InterPro" id="IPR019793">
    <property type="entry name" value="Peroxidases_heam-ligand_BS"/>
</dbReference>
<dbReference type="InterPro" id="IPR002016">
    <property type="entry name" value="Haem_peroxidase"/>
</dbReference>
<feature type="disulfide bond" evidence="17">
    <location>
        <begin position="121"/>
        <end position="325"/>
    </location>
</feature>
<feature type="binding site" evidence="15">
    <location>
        <position position="72"/>
    </location>
    <ligand>
        <name>Ca(2+)</name>
        <dbReference type="ChEBI" id="CHEBI:29108"/>
        <label>1</label>
    </ligand>
</feature>
<evidence type="ECO:0000256" key="2">
    <source>
        <dbReference type="ARBA" id="ARBA00006873"/>
    </source>
</evidence>
<evidence type="ECO:0000259" key="19">
    <source>
        <dbReference type="PROSITE" id="PS50873"/>
    </source>
</evidence>
<dbReference type="EMBL" id="JACGCM010001329">
    <property type="protein sequence ID" value="KAF6156528.1"/>
    <property type="molecule type" value="Genomic_DNA"/>
</dbReference>
<keyword evidence="9 15" id="KW-0408">Iron</keyword>
<evidence type="ECO:0000256" key="16">
    <source>
        <dbReference type="PIRSR" id="PIRSR600823-4"/>
    </source>
</evidence>
<keyword evidence="4 18" id="KW-0575">Peroxidase</keyword>
<evidence type="ECO:0000256" key="6">
    <source>
        <dbReference type="ARBA" id="ARBA00022723"/>
    </source>
</evidence>